<dbReference type="EMBL" id="PFCP01000061">
    <property type="protein sequence ID" value="PIR68709.1"/>
    <property type="molecule type" value="Genomic_DNA"/>
</dbReference>
<accession>A0A2J0JHA9</accession>
<dbReference type="SUPFAM" id="SSF81301">
    <property type="entry name" value="Nucleotidyltransferase"/>
    <property type="match status" value="1"/>
</dbReference>
<comment type="caution">
    <text evidence="2">The sequence shown here is derived from an EMBL/GenBank/DDBJ whole genome shotgun (WGS) entry which is preliminary data.</text>
</comment>
<name>A0A2J0JHA9_9BACT</name>
<dbReference type="Pfam" id="PF18765">
    <property type="entry name" value="Polbeta"/>
    <property type="match status" value="1"/>
</dbReference>
<organism evidence="2 3">
    <name type="scientific">Candidatus Nomurabacteria bacterium CG10_big_fil_rev_8_21_14_0_10_03_31_7</name>
    <dbReference type="NCBI Taxonomy" id="1974730"/>
    <lineage>
        <taxon>Bacteria</taxon>
        <taxon>Candidatus Nomuraibacteriota</taxon>
    </lineage>
</organism>
<evidence type="ECO:0000259" key="1">
    <source>
        <dbReference type="Pfam" id="PF18765"/>
    </source>
</evidence>
<feature type="domain" description="Polymerase beta nucleotidyltransferase" evidence="1">
    <location>
        <begin position="9"/>
        <end position="102"/>
    </location>
</feature>
<dbReference type="PANTHER" id="PTHR43852">
    <property type="entry name" value="NUCLEOTIDYLTRANSFERASE"/>
    <property type="match status" value="1"/>
</dbReference>
<gene>
    <name evidence="2" type="ORF">COU48_02485</name>
</gene>
<protein>
    <recommendedName>
        <fullName evidence="1">Polymerase beta nucleotidyltransferase domain-containing protein</fullName>
    </recommendedName>
</protein>
<dbReference type="InterPro" id="IPR052930">
    <property type="entry name" value="TA_antitoxin_MntA"/>
</dbReference>
<reference evidence="3" key="1">
    <citation type="submission" date="2017-09" db="EMBL/GenBank/DDBJ databases">
        <title>Depth-based differentiation of microbial function through sediment-hosted aquifers and enrichment of novel symbionts in the deep terrestrial subsurface.</title>
        <authorList>
            <person name="Probst A.J."/>
            <person name="Ladd B."/>
            <person name="Jarett J.K."/>
            <person name="Geller-Mcgrath D.E."/>
            <person name="Sieber C.M.K."/>
            <person name="Emerson J.B."/>
            <person name="Anantharaman K."/>
            <person name="Thomas B.C."/>
            <person name="Malmstrom R."/>
            <person name="Stieglmeier M."/>
            <person name="Klingl A."/>
            <person name="Woyke T."/>
            <person name="Ryan C.M."/>
            <person name="Banfield J.F."/>
        </authorList>
    </citation>
    <scope>NUCLEOTIDE SEQUENCE [LARGE SCALE GENOMIC DNA]</scope>
</reference>
<dbReference type="NCBIfam" id="NF047752">
    <property type="entry name" value="MntA_antitoxin"/>
    <property type="match status" value="1"/>
</dbReference>
<dbReference type="CDD" id="cd05403">
    <property type="entry name" value="NT_KNTase_like"/>
    <property type="match status" value="1"/>
</dbReference>
<dbReference type="PANTHER" id="PTHR43852:SF3">
    <property type="entry name" value="NUCLEOTIDYLTRANSFERASE"/>
    <property type="match status" value="1"/>
</dbReference>
<proteinExistence type="predicted"/>
<dbReference type="InterPro" id="IPR043519">
    <property type="entry name" value="NT_sf"/>
</dbReference>
<evidence type="ECO:0000313" key="3">
    <source>
        <dbReference type="Proteomes" id="UP000228613"/>
    </source>
</evidence>
<dbReference type="Gene3D" id="3.30.460.10">
    <property type="entry name" value="Beta Polymerase, domain 2"/>
    <property type="match status" value="1"/>
</dbReference>
<evidence type="ECO:0000313" key="2">
    <source>
        <dbReference type="EMBL" id="PIR68709.1"/>
    </source>
</evidence>
<dbReference type="AlphaFoldDB" id="A0A2J0JHA9"/>
<dbReference type="Proteomes" id="UP000228613">
    <property type="component" value="Unassembled WGS sequence"/>
</dbReference>
<sequence>MIIINQTIEKILSELANEHELKLLVLFGSRVTGRIHDESDYDVAYLSEREFSTAEESEIIFGLMPILRVRDERLINIVDMKTAGPLMLYSITNKGRVLYERENASFFALKLHAWKVFVDTQPFRDNYFRILKERVCKI</sequence>
<dbReference type="InterPro" id="IPR041633">
    <property type="entry name" value="Polbeta"/>
</dbReference>